<name>A0A2R8AG38_9RHOB</name>
<dbReference type="Gene3D" id="2.150.10.10">
    <property type="entry name" value="Serralysin-like metalloprotease, C-terminal"/>
    <property type="match status" value="2"/>
</dbReference>
<dbReference type="InterPro" id="IPR001343">
    <property type="entry name" value="Hemolysn_Ca-bd"/>
</dbReference>
<evidence type="ECO:0000313" key="1">
    <source>
        <dbReference type="EMBL" id="SPF75022.1"/>
    </source>
</evidence>
<gene>
    <name evidence="1" type="primary">cya_1</name>
    <name evidence="1" type="ORF">ALP8811_00004</name>
</gene>
<sequence length="416" mass="46004">MPNFTYFNGNQGAYRWGDLNTDDYNVNTWNSSGATLVYNGNDGPYDPTRSPYRAELVFANAVEHTIETGPDAGDTVFIGGKLKTIRYYNKNGDLIMEITGLDISLSWLSAQLRSNDLYDLGRAIYAKGATFIGSNDGSGPDSDWTGESINTSYRNDKVKAKGGDDYISDFGGADVYNGGGGWDTVSYMEVYWNPHLGTKGIKVDFNKGTIRGYDGKVDTIKSIEGVRGTYMKDTFYGDKKDNAFMGLAGNDYINGRGGFDYVQYRRDDQQGGTDGVKVDLKAGTARDGFGNTDTLVSIEGAGGTDYNDVFRDNKKDNFFRGRDGDDRFILTKGDDRVRGDDGADTFVFKSNNWEHDWIEDFDDSEGDKIELNHATQFSDLTIFQDGSNTVIEYQGNSITLEDFTATDLDAGDFIFV</sequence>
<keyword evidence="2" id="KW-1185">Reference proteome</keyword>
<dbReference type="GO" id="GO:0005509">
    <property type="term" value="F:calcium ion binding"/>
    <property type="evidence" value="ECO:0007669"/>
    <property type="project" value="InterPro"/>
</dbReference>
<proteinExistence type="predicted"/>
<dbReference type="Pfam" id="PF00353">
    <property type="entry name" value="HemolysinCabind"/>
    <property type="match status" value="3"/>
</dbReference>
<dbReference type="AlphaFoldDB" id="A0A2R8AG38"/>
<dbReference type="SUPFAM" id="SSF51120">
    <property type="entry name" value="beta-Roll"/>
    <property type="match status" value="1"/>
</dbReference>
<dbReference type="EMBL" id="OMOI01000001">
    <property type="protein sequence ID" value="SPF75022.1"/>
    <property type="molecule type" value="Genomic_DNA"/>
</dbReference>
<dbReference type="InterPro" id="IPR011049">
    <property type="entry name" value="Serralysin-like_metalloprot_C"/>
</dbReference>
<accession>A0A2R8AG38</accession>
<evidence type="ECO:0000313" key="2">
    <source>
        <dbReference type="Proteomes" id="UP000244911"/>
    </source>
</evidence>
<protein>
    <submittedName>
        <fullName evidence="1">Bifunctional hemolysin/adenylate cyclase</fullName>
    </submittedName>
</protein>
<reference evidence="1 2" key="1">
    <citation type="submission" date="2018-03" db="EMBL/GenBank/DDBJ databases">
        <authorList>
            <person name="Keele B.F."/>
        </authorList>
    </citation>
    <scope>NUCLEOTIDE SEQUENCE [LARGE SCALE GENOMIC DNA]</scope>
    <source>
        <strain evidence="1 2">CECT 8811</strain>
    </source>
</reference>
<dbReference type="Proteomes" id="UP000244911">
    <property type="component" value="Unassembled WGS sequence"/>
</dbReference>
<organism evidence="1 2">
    <name type="scientific">Aliiroseovarius pelagivivens</name>
    <dbReference type="NCBI Taxonomy" id="1639690"/>
    <lineage>
        <taxon>Bacteria</taxon>
        <taxon>Pseudomonadati</taxon>
        <taxon>Pseudomonadota</taxon>
        <taxon>Alphaproteobacteria</taxon>
        <taxon>Rhodobacterales</taxon>
        <taxon>Paracoccaceae</taxon>
        <taxon>Aliiroseovarius</taxon>
    </lineage>
</organism>